<feature type="signal peptide" evidence="1">
    <location>
        <begin position="1"/>
        <end position="25"/>
    </location>
</feature>
<dbReference type="AlphaFoldDB" id="A0A1H8XZ04"/>
<dbReference type="InterPro" id="IPR053140">
    <property type="entry name" value="GDSL_Rv0518-like"/>
</dbReference>
<evidence type="ECO:0000256" key="1">
    <source>
        <dbReference type="SAM" id="SignalP"/>
    </source>
</evidence>
<dbReference type="EMBL" id="FOEF01000010">
    <property type="protein sequence ID" value="SEP45280.1"/>
    <property type="molecule type" value="Genomic_DNA"/>
</dbReference>
<gene>
    <name evidence="3" type="ORF">SAMN04489732_11014</name>
</gene>
<dbReference type="PANTHER" id="PTHR43784:SF2">
    <property type="entry name" value="GDSL-LIKE LIPASE_ACYLHYDROLASE, PUTATIVE (AFU_ORTHOLOGUE AFUA_2G00820)-RELATED"/>
    <property type="match status" value="1"/>
</dbReference>
<organism evidence="3 4">
    <name type="scientific">Amycolatopsis saalfeldensis</name>
    <dbReference type="NCBI Taxonomy" id="394193"/>
    <lineage>
        <taxon>Bacteria</taxon>
        <taxon>Bacillati</taxon>
        <taxon>Actinomycetota</taxon>
        <taxon>Actinomycetes</taxon>
        <taxon>Pseudonocardiales</taxon>
        <taxon>Pseudonocardiaceae</taxon>
        <taxon>Amycolatopsis</taxon>
    </lineage>
</organism>
<keyword evidence="4" id="KW-1185">Reference proteome</keyword>
<evidence type="ECO:0000313" key="4">
    <source>
        <dbReference type="Proteomes" id="UP000198582"/>
    </source>
</evidence>
<feature type="chain" id="PRO_5011531433" evidence="1">
    <location>
        <begin position="26"/>
        <end position="411"/>
    </location>
</feature>
<dbReference type="Proteomes" id="UP000198582">
    <property type="component" value="Unassembled WGS sequence"/>
</dbReference>
<sequence>MRRAFAAVAVGVTAFSLAAAVPADARPAVPAVGAWAAAPVAGQTLFGCPGGDGGLQDQTVRNVVYPSVDGSKVRVRLSNQFGTSPLVVPASSIGVVLSGAQLVPGSSHPLTFGGSNAVTIVPGSSVVSDWLEMPVRARQELAVSVYVPRFSGPATEHPSAQQDNFVSKTGDWSAAEDSSGYPATIPCWLFASGVDVAAPSTVVGSVVGFGDSITDGANSAMNANDRWPDELGRRLHERKGKTLSVVNEGIGGNQVLQDSGLSGVSALARFDRDVLGQPGVRAVILLEGVNDIGASDLGTRPHLSPADLIAGYRQLIARAHAAGVRIYGATLLPFKGALYWSEDGEHTRAAVNDWILHSGEFDGTADFAASVANPADPQVYDPQYDSGDHLHPNDAGYRAMAQAVDLSMLVR</sequence>
<dbReference type="SUPFAM" id="SSF52266">
    <property type="entry name" value="SGNH hydrolase"/>
    <property type="match status" value="1"/>
</dbReference>
<protein>
    <submittedName>
        <fullName evidence="3">Lysophospholipase L1</fullName>
    </submittedName>
</protein>
<dbReference type="Gene3D" id="3.40.50.1110">
    <property type="entry name" value="SGNH hydrolase"/>
    <property type="match status" value="1"/>
</dbReference>
<reference evidence="3 4" key="1">
    <citation type="submission" date="2016-10" db="EMBL/GenBank/DDBJ databases">
        <authorList>
            <person name="de Groot N.N."/>
        </authorList>
    </citation>
    <scope>NUCLEOTIDE SEQUENCE [LARGE SCALE GENOMIC DNA]</scope>
    <source>
        <strain evidence="3 4">DSM 44993</strain>
    </source>
</reference>
<proteinExistence type="predicted"/>
<evidence type="ECO:0000313" key="3">
    <source>
        <dbReference type="EMBL" id="SEP45280.1"/>
    </source>
</evidence>
<accession>A0A1H8XZ04</accession>
<dbReference type="CDD" id="cd01830">
    <property type="entry name" value="XynE_like"/>
    <property type="match status" value="1"/>
</dbReference>
<feature type="domain" description="SGNH hydrolase-type esterase" evidence="2">
    <location>
        <begin position="209"/>
        <end position="399"/>
    </location>
</feature>
<dbReference type="InterPro" id="IPR013830">
    <property type="entry name" value="SGNH_hydro"/>
</dbReference>
<dbReference type="Pfam" id="PF13472">
    <property type="entry name" value="Lipase_GDSL_2"/>
    <property type="match status" value="1"/>
</dbReference>
<dbReference type="InterPro" id="IPR036514">
    <property type="entry name" value="SGNH_hydro_sf"/>
</dbReference>
<dbReference type="RefSeq" id="WP_177231494.1">
    <property type="nucleotide sequence ID" value="NZ_FOEF01000010.1"/>
</dbReference>
<dbReference type="STRING" id="394193.SAMN04489732_11014"/>
<dbReference type="PANTHER" id="PTHR43784">
    <property type="entry name" value="GDSL-LIKE LIPASE/ACYLHYDROLASE, PUTATIVE (AFU_ORTHOLOGUE AFUA_2G00820)-RELATED"/>
    <property type="match status" value="1"/>
</dbReference>
<name>A0A1H8XZ04_9PSEU</name>
<evidence type="ECO:0000259" key="2">
    <source>
        <dbReference type="Pfam" id="PF13472"/>
    </source>
</evidence>
<keyword evidence="1" id="KW-0732">Signal</keyword>